<proteinExistence type="predicted"/>
<feature type="compositionally biased region" description="Basic and acidic residues" evidence="1">
    <location>
        <begin position="126"/>
        <end position="137"/>
    </location>
</feature>
<organism evidence="2 3">
    <name type="scientific">Striga asiatica</name>
    <name type="common">Asiatic witchweed</name>
    <name type="synonym">Buchnera asiatica</name>
    <dbReference type="NCBI Taxonomy" id="4170"/>
    <lineage>
        <taxon>Eukaryota</taxon>
        <taxon>Viridiplantae</taxon>
        <taxon>Streptophyta</taxon>
        <taxon>Embryophyta</taxon>
        <taxon>Tracheophyta</taxon>
        <taxon>Spermatophyta</taxon>
        <taxon>Magnoliopsida</taxon>
        <taxon>eudicotyledons</taxon>
        <taxon>Gunneridae</taxon>
        <taxon>Pentapetalae</taxon>
        <taxon>asterids</taxon>
        <taxon>lamiids</taxon>
        <taxon>Lamiales</taxon>
        <taxon>Orobanchaceae</taxon>
        <taxon>Buchnereae</taxon>
        <taxon>Striga</taxon>
    </lineage>
</organism>
<evidence type="ECO:0000313" key="3">
    <source>
        <dbReference type="Proteomes" id="UP000325081"/>
    </source>
</evidence>
<feature type="compositionally biased region" description="Basic and acidic residues" evidence="1">
    <location>
        <begin position="104"/>
        <end position="113"/>
    </location>
</feature>
<keyword evidence="2" id="KW-0418">Kinase</keyword>
<feature type="compositionally biased region" description="Basic residues" evidence="1">
    <location>
        <begin position="1"/>
        <end position="12"/>
    </location>
</feature>
<dbReference type="AlphaFoldDB" id="A0A5A7QCY2"/>
<protein>
    <submittedName>
        <fullName evidence="2">Adenylate kinase</fullName>
    </submittedName>
</protein>
<name>A0A5A7QCY2_STRAF</name>
<accession>A0A5A7QCY2</accession>
<feature type="region of interest" description="Disordered" evidence="1">
    <location>
        <begin position="1"/>
        <end position="173"/>
    </location>
</feature>
<evidence type="ECO:0000256" key="1">
    <source>
        <dbReference type="SAM" id="MobiDB-lite"/>
    </source>
</evidence>
<feature type="compositionally biased region" description="Polar residues" evidence="1">
    <location>
        <begin position="82"/>
        <end position="98"/>
    </location>
</feature>
<reference evidence="3" key="1">
    <citation type="journal article" date="2019" name="Curr. Biol.">
        <title>Genome Sequence of Striga asiatica Provides Insight into the Evolution of Plant Parasitism.</title>
        <authorList>
            <person name="Yoshida S."/>
            <person name="Kim S."/>
            <person name="Wafula E.K."/>
            <person name="Tanskanen J."/>
            <person name="Kim Y.M."/>
            <person name="Honaas L."/>
            <person name="Yang Z."/>
            <person name="Spallek T."/>
            <person name="Conn C.E."/>
            <person name="Ichihashi Y."/>
            <person name="Cheong K."/>
            <person name="Cui S."/>
            <person name="Der J.P."/>
            <person name="Gundlach H."/>
            <person name="Jiao Y."/>
            <person name="Hori C."/>
            <person name="Ishida J.K."/>
            <person name="Kasahara H."/>
            <person name="Kiba T."/>
            <person name="Kim M.S."/>
            <person name="Koo N."/>
            <person name="Laohavisit A."/>
            <person name="Lee Y.H."/>
            <person name="Lumba S."/>
            <person name="McCourt P."/>
            <person name="Mortimer J.C."/>
            <person name="Mutuku J.M."/>
            <person name="Nomura T."/>
            <person name="Sasaki-Sekimoto Y."/>
            <person name="Seto Y."/>
            <person name="Wang Y."/>
            <person name="Wakatake T."/>
            <person name="Sakakibara H."/>
            <person name="Demura T."/>
            <person name="Yamaguchi S."/>
            <person name="Yoneyama K."/>
            <person name="Manabe R.I."/>
            <person name="Nelson D.C."/>
            <person name="Schulman A.H."/>
            <person name="Timko M.P."/>
            <person name="dePamphilis C.W."/>
            <person name="Choi D."/>
            <person name="Shirasu K."/>
        </authorList>
    </citation>
    <scope>NUCLEOTIDE SEQUENCE [LARGE SCALE GENOMIC DNA]</scope>
    <source>
        <strain evidence="3">cv. UVA1</strain>
    </source>
</reference>
<dbReference type="GO" id="GO:0016301">
    <property type="term" value="F:kinase activity"/>
    <property type="evidence" value="ECO:0007669"/>
    <property type="project" value="UniProtKB-KW"/>
</dbReference>
<feature type="compositionally biased region" description="Basic and acidic residues" evidence="1">
    <location>
        <begin position="37"/>
        <end position="46"/>
    </location>
</feature>
<dbReference type="PANTHER" id="PTHR37187">
    <property type="entry name" value="EXPRESSED PROTEIN"/>
    <property type="match status" value="1"/>
</dbReference>
<sequence length="194" mass="21115">MPKGSKRRKTAKKNMENQSDNYHSSSAPAPAPSVGDECVKHDRERDDDIGEVSSPASQVHHNRNNPLTEVELEETQKKNEGSRTTVKPVQTVSSSGNSSDDEAHDINYSRATDDSSSEVKIIQSVDSEKVSPLDEQLKSVLPYNAPSATTDNGSENERDSADMQPLLHPSASPVQKASWRSCCGLFEVFSGSGR</sequence>
<gene>
    <name evidence="2" type="ORF">STAS_19564</name>
</gene>
<keyword evidence="3" id="KW-1185">Reference proteome</keyword>
<comment type="caution">
    <text evidence="2">The sequence shown here is derived from an EMBL/GenBank/DDBJ whole genome shotgun (WGS) entry which is preliminary data.</text>
</comment>
<dbReference type="Proteomes" id="UP000325081">
    <property type="component" value="Unassembled WGS sequence"/>
</dbReference>
<dbReference type="EMBL" id="BKCP01006438">
    <property type="protein sequence ID" value="GER42756.1"/>
    <property type="molecule type" value="Genomic_DNA"/>
</dbReference>
<dbReference type="OrthoDB" id="914290at2759"/>
<keyword evidence="2" id="KW-0808">Transferase</keyword>
<evidence type="ECO:0000313" key="2">
    <source>
        <dbReference type="EMBL" id="GER42756.1"/>
    </source>
</evidence>
<dbReference type="PANTHER" id="PTHR37187:SF7">
    <property type="entry name" value="EXPRESSED PROTEIN"/>
    <property type="match status" value="1"/>
</dbReference>
<feature type="compositionally biased region" description="Polar residues" evidence="1">
    <location>
        <begin position="54"/>
        <end position="67"/>
    </location>
</feature>